<dbReference type="PANTHER" id="PTHR12919">
    <property type="entry name" value="30S RIBOSOMAL PROTEIN S16"/>
    <property type="match status" value="1"/>
</dbReference>
<keyword evidence="1 3" id="KW-0689">Ribosomal protein</keyword>
<dbReference type="Pfam" id="PF00886">
    <property type="entry name" value="Ribosomal_S16"/>
    <property type="match status" value="1"/>
</dbReference>
<proteinExistence type="inferred from homology"/>
<dbReference type="GO" id="GO:0006412">
    <property type="term" value="P:translation"/>
    <property type="evidence" value="ECO:0007669"/>
    <property type="project" value="UniProtKB-UniRule"/>
</dbReference>
<dbReference type="InterPro" id="IPR000307">
    <property type="entry name" value="Ribosomal_bS16"/>
</dbReference>
<keyword evidence="2 3" id="KW-0687">Ribonucleoprotein</keyword>
<dbReference type="InterPro" id="IPR020592">
    <property type="entry name" value="Ribosomal_bS16_CS"/>
</dbReference>
<protein>
    <recommendedName>
        <fullName evidence="3">Small ribosomal subunit protein bS16</fullName>
    </recommendedName>
</protein>
<dbReference type="PANTHER" id="PTHR12919:SF20">
    <property type="entry name" value="SMALL RIBOSOMAL SUBUNIT PROTEIN BS16M"/>
    <property type="match status" value="1"/>
</dbReference>
<dbReference type="HAMAP" id="MF_00385">
    <property type="entry name" value="Ribosomal_bS16"/>
    <property type="match status" value="1"/>
</dbReference>
<evidence type="ECO:0000313" key="5">
    <source>
        <dbReference type="EMBL" id="QIK73140.1"/>
    </source>
</evidence>
<evidence type="ECO:0000256" key="1">
    <source>
        <dbReference type="ARBA" id="ARBA00022980"/>
    </source>
</evidence>
<evidence type="ECO:0000256" key="4">
    <source>
        <dbReference type="SAM" id="MobiDB-lite"/>
    </source>
</evidence>
<dbReference type="GO" id="GO:0015935">
    <property type="term" value="C:small ribosomal subunit"/>
    <property type="evidence" value="ECO:0007669"/>
    <property type="project" value="TreeGrafter"/>
</dbReference>
<evidence type="ECO:0000256" key="3">
    <source>
        <dbReference type="HAMAP-Rule" id="MF_00385"/>
    </source>
</evidence>
<dbReference type="AlphaFoldDB" id="A0A6G7Y8N5"/>
<dbReference type="NCBIfam" id="TIGR00002">
    <property type="entry name" value="S16"/>
    <property type="match status" value="1"/>
</dbReference>
<keyword evidence="6" id="KW-1185">Reference proteome</keyword>
<organism evidence="5 6">
    <name type="scientific">Propioniciclava coleopterorum</name>
    <dbReference type="NCBI Taxonomy" id="2714937"/>
    <lineage>
        <taxon>Bacteria</taxon>
        <taxon>Bacillati</taxon>
        <taxon>Actinomycetota</taxon>
        <taxon>Actinomycetes</taxon>
        <taxon>Propionibacteriales</taxon>
        <taxon>Propionibacteriaceae</taxon>
        <taxon>Propioniciclava</taxon>
    </lineage>
</organism>
<reference evidence="5 6" key="1">
    <citation type="submission" date="2020-03" db="EMBL/GenBank/DDBJ databases">
        <title>Propioniciclava sp. nov., isolated from Hydrophilus acuminatus.</title>
        <authorList>
            <person name="Hyun D.-W."/>
            <person name="Bae J.-W."/>
        </authorList>
    </citation>
    <scope>NUCLEOTIDE SEQUENCE [LARGE SCALE GENOMIC DNA]</scope>
    <source>
        <strain evidence="5 6">HDW11</strain>
    </source>
</reference>
<name>A0A6G7Y8N5_9ACTN</name>
<dbReference type="KEGG" id="prv:G7070_13835"/>
<dbReference type="EMBL" id="CP049865">
    <property type="protein sequence ID" value="QIK73140.1"/>
    <property type="molecule type" value="Genomic_DNA"/>
</dbReference>
<comment type="similarity">
    <text evidence="3">Belongs to the bacterial ribosomal protein bS16 family.</text>
</comment>
<dbReference type="RefSeq" id="WP_166234211.1">
    <property type="nucleotide sequence ID" value="NZ_CP049865.1"/>
</dbReference>
<dbReference type="Proteomes" id="UP000501058">
    <property type="component" value="Chromosome"/>
</dbReference>
<evidence type="ECO:0000313" key="6">
    <source>
        <dbReference type="Proteomes" id="UP000501058"/>
    </source>
</evidence>
<feature type="region of interest" description="Disordered" evidence="4">
    <location>
        <begin position="107"/>
        <end position="146"/>
    </location>
</feature>
<dbReference type="NCBIfam" id="NF011093">
    <property type="entry name" value="PRK14520.1"/>
    <property type="match status" value="1"/>
</dbReference>
<dbReference type="GO" id="GO:0005737">
    <property type="term" value="C:cytoplasm"/>
    <property type="evidence" value="ECO:0007669"/>
    <property type="project" value="UniProtKB-ARBA"/>
</dbReference>
<dbReference type="InterPro" id="IPR023803">
    <property type="entry name" value="Ribosomal_bS16_dom_sf"/>
</dbReference>
<feature type="compositionally biased region" description="Acidic residues" evidence="4">
    <location>
        <begin position="131"/>
        <end position="146"/>
    </location>
</feature>
<dbReference type="PROSITE" id="PS00732">
    <property type="entry name" value="RIBOSOMAL_S16"/>
    <property type="match status" value="1"/>
</dbReference>
<gene>
    <name evidence="3 5" type="primary">rpsP</name>
    <name evidence="5" type="ORF">G7070_13835</name>
</gene>
<accession>A0A6G7Y8N5</accession>
<dbReference type="Gene3D" id="3.30.1320.10">
    <property type="match status" value="1"/>
</dbReference>
<sequence length="146" mass="15925">MAVKIRLKRMGKIRNAQYRIVIMDSRAKRDGRAIEEIGIYQPKSEPSVIEIKSERAQYWLGVGAQPSETVVKLLTLSGDWQKFKGTDEPSGIKPQPEKGDKLAAFNKALAEADAEPASGAITSRKKKAEEAEAPEAEAGDDAAEEA</sequence>
<dbReference type="SUPFAM" id="SSF54565">
    <property type="entry name" value="Ribosomal protein S16"/>
    <property type="match status" value="1"/>
</dbReference>
<dbReference type="GO" id="GO:0003735">
    <property type="term" value="F:structural constituent of ribosome"/>
    <property type="evidence" value="ECO:0007669"/>
    <property type="project" value="InterPro"/>
</dbReference>
<evidence type="ECO:0000256" key="2">
    <source>
        <dbReference type="ARBA" id="ARBA00023274"/>
    </source>
</evidence>